<dbReference type="InterPro" id="IPR009003">
    <property type="entry name" value="Peptidase_S1_PA"/>
</dbReference>
<reference evidence="4" key="1">
    <citation type="submission" date="2016-09" db="EMBL/GenBank/DDBJ databases">
        <title>Streptomyces puniciscabiei strain:TW1S1 Genome sequencing and assembly.</title>
        <authorList>
            <person name="Kim M.-K."/>
            <person name="Kim S.B."/>
        </authorList>
    </citation>
    <scope>NUCLEOTIDE SEQUENCE [LARGE SCALE GENOMIC DNA]</scope>
    <source>
        <strain evidence="4">TW1S1</strain>
    </source>
</reference>
<keyword evidence="4" id="KW-1185">Reference proteome</keyword>
<feature type="domain" description="Effector-associated" evidence="2">
    <location>
        <begin position="246"/>
        <end position="324"/>
    </location>
</feature>
<proteinExistence type="predicted"/>
<evidence type="ECO:0000313" key="3">
    <source>
        <dbReference type="EMBL" id="AOR36105.1"/>
    </source>
</evidence>
<evidence type="ECO:0000313" key="4">
    <source>
        <dbReference type="Proteomes" id="UP000094960"/>
    </source>
</evidence>
<dbReference type="EMBL" id="CP017248">
    <property type="protein sequence ID" value="AOR36105.1"/>
    <property type="molecule type" value="Genomic_DNA"/>
</dbReference>
<dbReference type="KEGG" id="spun:BFF78_38160"/>
<organism evidence="3 4">
    <name type="scientific">Streptomyces fodineus</name>
    <dbReference type="NCBI Taxonomy" id="1904616"/>
    <lineage>
        <taxon>Bacteria</taxon>
        <taxon>Bacillati</taxon>
        <taxon>Actinomycetota</taxon>
        <taxon>Actinomycetes</taxon>
        <taxon>Kitasatosporales</taxon>
        <taxon>Streptomycetaceae</taxon>
        <taxon>Streptomyces</taxon>
    </lineage>
</organism>
<dbReference type="Pfam" id="PF19956">
    <property type="entry name" value="EAD2"/>
    <property type="match status" value="1"/>
</dbReference>
<dbReference type="InterPro" id="IPR045431">
    <property type="entry name" value="EAD2"/>
</dbReference>
<dbReference type="AlphaFoldDB" id="A0A1D7YKI0"/>
<name>A0A1D7YKI0_9ACTN</name>
<dbReference type="SUPFAM" id="SSF50494">
    <property type="entry name" value="Trypsin-like serine proteases"/>
    <property type="match status" value="1"/>
</dbReference>
<sequence>MRVLSPRGGVHGAGILVRPGVVLTCAHVVVSAAGPRGGRSEAVSGHSVLVDVPGRPDVAAGEATVAPDGWYPGPLAGGPGGDLAVLRTAWSPPDGTAVARLGRCGEPDRREVAAYGHPAGAPDGLWSRARLVGRGGPYRDWIQLEGLGSAGAPVGRGFSGAGVWDPAARRVIGMVTAAYTDQQAKVAWMLPLEAAAHMWPDLAPALAGPEPETATVPKSAAGEASSPPPPDSWPEPPSDKDQFALADALLAVPQIEDDGAATLRGLLPSRIRHTVRTHSRPRLQLFFLVQACAQHPHGRQALIDALRMLDDGSRPARTALELLDRLWPAAPGGGSS</sequence>
<gene>
    <name evidence="3" type="ORF">BFF78_38160</name>
</gene>
<protein>
    <recommendedName>
        <fullName evidence="2">Effector-associated domain-containing protein</fullName>
    </recommendedName>
</protein>
<feature type="compositionally biased region" description="Pro residues" evidence="1">
    <location>
        <begin position="226"/>
        <end position="236"/>
    </location>
</feature>
<dbReference type="Proteomes" id="UP000094960">
    <property type="component" value="Chromosome"/>
</dbReference>
<evidence type="ECO:0000256" key="1">
    <source>
        <dbReference type="SAM" id="MobiDB-lite"/>
    </source>
</evidence>
<evidence type="ECO:0000259" key="2">
    <source>
        <dbReference type="Pfam" id="PF19956"/>
    </source>
</evidence>
<dbReference type="Pfam" id="PF13365">
    <property type="entry name" value="Trypsin_2"/>
    <property type="match status" value="1"/>
</dbReference>
<dbReference type="Gene3D" id="2.40.10.120">
    <property type="match status" value="1"/>
</dbReference>
<accession>A0A1D7YKI0</accession>
<feature type="region of interest" description="Disordered" evidence="1">
    <location>
        <begin position="203"/>
        <end position="240"/>
    </location>
</feature>